<evidence type="ECO:0000313" key="2">
    <source>
        <dbReference type="Proteomes" id="UP000291144"/>
    </source>
</evidence>
<accession>A0A4R0KBQ7</accession>
<evidence type="ECO:0008006" key="3">
    <source>
        <dbReference type="Google" id="ProtNLM"/>
    </source>
</evidence>
<protein>
    <recommendedName>
        <fullName evidence="3">PRC-barrel domain containing protein</fullName>
    </recommendedName>
</protein>
<organism evidence="1 2">
    <name type="scientific">Kribbella pittospori</name>
    <dbReference type="NCBI Taxonomy" id="722689"/>
    <lineage>
        <taxon>Bacteria</taxon>
        <taxon>Bacillati</taxon>
        <taxon>Actinomycetota</taxon>
        <taxon>Actinomycetes</taxon>
        <taxon>Propionibacteriales</taxon>
        <taxon>Kribbellaceae</taxon>
        <taxon>Kribbella</taxon>
    </lineage>
</organism>
<dbReference type="Proteomes" id="UP000291144">
    <property type="component" value="Unassembled WGS sequence"/>
</dbReference>
<keyword evidence="2" id="KW-1185">Reference proteome</keyword>
<evidence type="ECO:0000313" key="1">
    <source>
        <dbReference type="EMBL" id="TCC57743.1"/>
    </source>
</evidence>
<gene>
    <name evidence="1" type="ORF">E0H73_30780</name>
</gene>
<dbReference type="AlphaFoldDB" id="A0A4R0KBQ7"/>
<dbReference type="RefSeq" id="WP_131362099.1">
    <property type="nucleotide sequence ID" value="NZ_SJKB01000010.1"/>
</dbReference>
<sequence length="99" mass="10935">MTMSGRVLHAQLHLLDRQLIDQADGYLLGKVDDVELDLDSDPPVVSALFSGRERIPAQQIAEIDTAVKIVNQGLDLEHHDDWTEQHIIDKIPGAGDATE</sequence>
<dbReference type="EMBL" id="SJKB01000010">
    <property type="protein sequence ID" value="TCC57743.1"/>
    <property type="molecule type" value="Genomic_DNA"/>
</dbReference>
<name>A0A4R0KBQ7_9ACTN</name>
<comment type="caution">
    <text evidence="1">The sequence shown here is derived from an EMBL/GenBank/DDBJ whole genome shotgun (WGS) entry which is preliminary data.</text>
</comment>
<dbReference type="OrthoDB" id="9804685at2"/>
<proteinExistence type="predicted"/>
<reference evidence="1 2" key="1">
    <citation type="submission" date="2019-02" db="EMBL/GenBank/DDBJ databases">
        <title>Kribbella capetownensis sp. nov. and Kribbella speibonae sp. nov., isolated from soil.</title>
        <authorList>
            <person name="Curtis S.M."/>
            <person name="Norton I."/>
            <person name="Everest G.J."/>
            <person name="Meyers P.R."/>
        </authorList>
    </citation>
    <scope>NUCLEOTIDE SEQUENCE [LARGE SCALE GENOMIC DNA]</scope>
    <source>
        <strain evidence="1 2">NRRL B-24813</strain>
    </source>
</reference>